<gene>
    <name evidence="3" type="ORF">AXG93_2584s1540</name>
</gene>
<keyword evidence="4" id="KW-1185">Reference proteome</keyword>
<dbReference type="InterPro" id="IPR006600">
    <property type="entry name" value="HTH_CenpB_DNA-bd_dom"/>
</dbReference>
<evidence type="ECO:0000313" key="4">
    <source>
        <dbReference type="Proteomes" id="UP000077202"/>
    </source>
</evidence>
<dbReference type="GO" id="GO:0003677">
    <property type="term" value="F:DNA binding"/>
    <property type="evidence" value="ECO:0007669"/>
    <property type="project" value="UniProtKB-KW"/>
</dbReference>
<evidence type="ECO:0000259" key="2">
    <source>
        <dbReference type="PROSITE" id="PS51253"/>
    </source>
</evidence>
<reference evidence="3" key="1">
    <citation type="submission" date="2016-03" db="EMBL/GenBank/DDBJ databases">
        <title>Mechanisms controlling the formation of the plant cell surface in tip-growing cells are functionally conserved among land plants.</title>
        <authorList>
            <person name="Honkanen S."/>
            <person name="Jones V.A."/>
            <person name="Morieri G."/>
            <person name="Champion C."/>
            <person name="Hetherington A.J."/>
            <person name="Kelly S."/>
            <person name="Saint-Marcoux D."/>
            <person name="Proust H."/>
            <person name="Prescott H."/>
            <person name="Dolan L."/>
        </authorList>
    </citation>
    <scope>NUCLEOTIDE SEQUENCE [LARGE SCALE GENOMIC DNA]</scope>
    <source>
        <tissue evidence="3">Whole gametophyte</tissue>
    </source>
</reference>
<dbReference type="Gene3D" id="1.10.10.60">
    <property type="entry name" value="Homeodomain-like"/>
    <property type="match status" value="1"/>
</dbReference>
<dbReference type="EMBL" id="LVLJ01003709">
    <property type="protein sequence ID" value="OAE20070.1"/>
    <property type="molecule type" value="Genomic_DNA"/>
</dbReference>
<protein>
    <recommendedName>
        <fullName evidence="2">HTH CENPB-type domain-containing protein</fullName>
    </recommendedName>
</protein>
<proteinExistence type="predicted"/>
<evidence type="ECO:0000256" key="1">
    <source>
        <dbReference type="ARBA" id="ARBA00023125"/>
    </source>
</evidence>
<dbReference type="AlphaFoldDB" id="A0A176VGT5"/>
<accession>A0A176VGT5</accession>
<comment type="caution">
    <text evidence="3">The sequence shown here is derived from an EMBL/GenBank/DDBJ whole genome shotgun (WGS) entry which is preliminary data.</text>
</comment>
<sequence>MLKAMNLRYSFGICDTEFKLSHGWLQNFKNRHSVKCYYLHGESGNAYEIGVTLAMAKIPFILKKYDTKDIFNFDETDINNSDERMKFKIEEAALELGNLIVRLNLGLDVEVKPIEKLSSVLEYINMEFEDDFEVEYSTE</sequence>
<organism evidence="3 4">
    <name type="scientific">Marchantia polymorpha subsp. ruderalis</name>
    <dbReference type="NCBI Taxonomy" id="1480154"/>
    <lineage>
        <taxon>Eukaryota</taxon>
        <taxon>Viridiplantae</taxon>
        <taxon>Streptophyta</taxon>
        <taxon>Embryophyta</taxon>
        <taxon>Marchantiophyta</taxon>
        <taxon>Marchantiopsida</taxon>
        <taxon>Marchantiidae</taxon>
        <taxon>Marchantiales</taxon>
        <taxon>Marchantiaceae</taxon>
        <taxon>Marchantia</taxon>
    </lineage>
</organism>
<feature type="domain" description="HTH CENPB-type" evidence="2">
    <location>
        <begin position="1"/>
        <end position="38"/>
    </location>
</feature>
<keyword evidence="1" id="KW-0238">DNA-binding</keyword>
<dbReference type="Pfam" id="PF03221">
    <property type="entry name" value="HTH_Tnp_Tc5"/>
    <property type="match status" value="1"/>
</dbReference>
<evidence type="ECO:0000313" key="3">
    <source>
        <dbReference type="EMBL" id="OAE20070.1"/>
    </source>
</evidence>
<name>A0A176VGT5_MARPO</name>
<dbReference type="PROSITE" id="PS51253">
    <property type="entry name" value="HTH_CENPB"/>
    <property type="match status" value="1"/>
</dbReference>
<dbReference type="Proteomes" id="UP000077202">
    <property type="component" value="Unassembled WGS sequence"/>
</dbReference>